<name>A0A8S1CEZ2_9INSE</name>
<feature type="region of interest" description="Disordered" evidence="2">
    <location>
        <begin position="140"/>
        <end position="165"/>
    </location>
</feature>
<feature type="compositionally biased region" description="Basic and acidic residues" evidence="2">
    <location>
        <begin position="19"/>
        <end position="47"/>
    </location>
</feature>
<sequence length="262" mass="31471">MWDTESLMGKIYAREASMRVKEKVEANRREQEQREREQQSLELEKHAPKPRKHKPVDANREAAVYGAEQHKINLERVAKRQKELLEVQRKFYEELSKEDAEAEERRLIEKEKNKQDLRRKAKEHKSWCEAKADHQLAAQRARKVQRDRPELIRRSSSVNTKGKKELKKCVNADHMPDTKKALQRIKKYRQEEKEKIQQNEQNKLELCRSRSEHRKELVKNHMRERAKSRPSNYGSCDRFVMLCMEERVKEMKKMIDSIMHSS</sequence>
<organism evidence="3 4">
    <name type="scientific">Cloeon dipterum</name>
    <dbReference type="NCBI Taxonomy" id="197152"/>
    <lineage>
        <taxon>Eukaryota</taxon>
        <taxon>Metazoa</taxon>
        <taxon>Ecdysozoa</taxon>
        <taxon>Arthropoda</taxon>
        <taxon>Hexapoda</taxon>
        <taxon>Insecta</taxon>
        <taxon>Pterygota</taxon>
        <taxon>Palaeoptera</taxon>
        <taxon>Ephemeroptera</taxon>
        <taxon>Pisciforma</taxon>
        <taxon>Baetidae</taxon>
        <taxon>Cloeon</taxon>
    </lineage>
</organism>
<keyword evidence="4" id="KW-1185">Reference proteome</keyword>
<evidence type="ECO:0000313" key="4">
    <source>
        <dbReference type="Proteomes" id="UP000494165"/>
    </source>
</evidence>
<protein>
    <submittedName>
        <fullName evidence="3">Uncharacterized protein</fullName>
    </submittedName>
</protein>
<evidence type="ECO:0000313" key="3">
    <source>
        <dbReference type="EMBL" id="CAB3367535.1"/>
    </source>
</evidence>
<evidence type="ECO:0000256" key="2">
    <source>
        <dbReference type="SAM" id="MobiDB-lite"/>
    </source>
</evidence>
<feature type="coiled-coil region" evidence="1">
    <location>
        <begin position="92"/>
        <end position="120"/>
    </location>
</feature>
<reference evidence="3 4" key="1">
    <citation type="submission" date="2020-04" db="EMBL/GenBank/DDBJ databases">
        <authorList>
            <person name="Alioto T."/>
            <person name="Alioto T."/>
            <person name="Gomez Garrido J."/>
        </authorList>
    </citation>
    <scope>NUCLEOTIDE SEQUENCE [LARGE SCALE GENOMIC DNA]</scope>
</reference>
<dbReference type="Proteomes" id="UP000494165">
    <property type="component" value="Unassembled WGS sequence"/>
</dbReference>
<gene>
    <name evidence="3" type="ORF">CLODIP_2_CD01191</name>
</gene>
<evidence type="ECO:0000256" key="1">
    <source>
        <dbReference type="SAM" id="Coils"/>
    </source>
</evidence>
<comment type="caution">
    <text evidence="3">The sequence shown here is derived from an EMBL/GenBank/DDBJ whole genome shotgun (WGS) entry which is preliminary data.</text>
</comment>
<accession>A0A8S1CEZ2</accession>
<dbReference type="AlphaFoldDB" id="A0A8S1CEZ2"/>
<feature type="compositionally biased region" description="Basic and acidic residues" evidence="2">
    <location>
        <begin position="144"/>
        <end position="153"/>
    </location>
</feature>
<proteinExistence type="predicted"/>
<keyword evidence="1" id="KW-0175">Coiled coil</keyword>
<dbReference type="EMBL" id="CADEPI010000031">
    <property type="protein sequence ID" value="CAB3367535.1"/>
    <property type="molecule type" value="Genomic_DNA"/>
</dbReference>
<feature type="region of interest" description="Disordered" evidence="2">
    <location>
        <begin position="19"/>
        <end position="58"/>
    </location>
</feature>